<accession>A0ACC0ZA59</accession>
<evidence type="ECO:0000313" key="1">
    <source>
        <dbReference type="EMBL" id="KAJ0048058.1"/>
    </source>
</evidence>
<dbReference type="Proteomes" id="UP001163603">
    <property type="component" value="Chromosome 2"/>
</dbReference>
<gene>
    <name evidence="1" type="ORF">Pint_15935</name>
</gene>
<sequence length="71" mass="8326">MGRADKPVMTSENGSRQACKISCEFQLQDYARIYVHELCFYASIYVRELCLTSGVFCLRYLRVYLRGLQFN</sequence>
<organism evidence="1 2">
    <name type="scientific">Pistacia integerrima</name>
    <dbReference type="NCBI Taxonomy" id="434235"/>
    <lineage>
        <taxon>Eukaryota</taxon>
        <taxon>Viridiplantae</taxon>
        <taxon>Streptophyta</taxon>
        <taxon>Embryophyta</taxon>
        <taxon>Tracheophyta</taxon>
        <taxon>Spermatophyta</taxon>
        <taxon>Magnoliopsida</taxon>
        <taxon>eudicotyledons</taxon>
        <taxon>Gunneridae</taxon>
        <taxon>Pentapetalae</taxon>
        <taxon>rosids</taxon>
        <taxon>malvids</taxon>
        <taxon>Sapindales</taxon>
        <taxon>Anacardiaceae</taxon>
        <taxon>Pistacia</taxon>
    </lineage>
</organism>
<protein>
    <submittedName>
        <fullName evidence="1">Uncharacterized protein</fullName>
    </submittedName>
</protein>
<reference evidence="2" key="1">
    <citation type="journal article" date="2023" name="G3 (Bethesda)">
        <title>Genome assembly and association tests identify interacting loci associated with vigor, precocity, and sex in interspecific pistachio rootstocks.</title>
        <authorList>
            <person name="Palmer W."/>
            <person name="Jacygrad E."/>
            <person name="Sagayaradj S."/>
            <person name="Cavanaugh K."/>
            <person name="Han R."/>
            <person name="Bertier L."/>
            <person name="Beede B."/>
            <person name="Kafkas S."/>
            <person name="Golino D."/>
            <person name="Preece J."/>
            <person name="Michelmore R."/>
        </authorList>
    </citation>
    <scope>NUCLEOTIDE SEQUENCE [LARGE SCALE GENOMIC DNA]</scope>
</reference>
<proteinExistence type="predicted"/>
<comment type="caution">
    <text evidence="1">The sequence shown here is derived from an EMBL/GenBank/DDBJ whole genome shotgun (WGS) entry which is preliminary data.</text>
</comment>
<evidence type="ECO:0000313" key="2">
    <source>
        <dbReference type="Proteomes" id="UP001163603"/>
    </source>
</evidence>
<dbReference type="EMBL" id="CM047737">
    <property type="protein sequence ID" value="KAJ0048058.1"/>
    <property type="molecule type" value="Genomic_DNA"/>
</dbReference>
<name>A0ACC0ZA59_9ROSI</name>
<keyword evidence="2" id="KW-1185">Reference proteome</keyword>